<keyword evidence="4" id="KW-1185">Reference proteome</keyword>
<protein>
    <submittedName>
        <fullName evidence="3">Uncharacterized protein</fullName>
    </submittedName>
</protein>
<feature type="transmembrane region" description="Helical" evidence="1">
    <location>
        <begin position="83"/>
        <end position="102"/>
    </location>
</feature>
<dbReference type="OrthoDB" id="2390179at2"/>
<evidence type="ECO:0000256" key="1">
    <source>
        <dbReference type="SAM" id="Phobius"/>
    </source>
</evidence>
<evidence type="ECO:0000313" key="4">
    <source>
        <dbReference type="Proteomes" id="UP000034029"/>
    </source>
</evidence>
<evidence type="ECO:0000313" key="3">
    <source>
        <dbReference type="EMBL" id="SFK76855.1"/>
    </source>
</evidence>
<dbReference type="KEGG" id="shv:AAT16_01265"/>
<sequence>MILPILMLLMYLVISAATILVMRSRVLDTLRVLAGIAFLLLATLTSLNAESPGSVLTFALAVCVFISVEITGFKQYKGDGDRLFMIHAFTIMLAAAYIILLLTL</sequence>
<dbReference type="Proteomes" id="UP000183090">
    <property type="component" value="Unassembled WGS sequence"/>
</dbReference>
<evidence type="ECO:0000313" key="5">
    <source>
        <dbReference type="Proteomes" id="UP000183090"/>
    </source>
</evidence>
<organism evidence="3 5">
    <name type="scientific">Salinicoccus halodurans</name>
    <dbReference type="NCBI Taxonomy" id="407035"/>
    <lineage>
        <taxon>Bacteria</taxon>
        <taxon>Bacillati</taxon>
        <taxon>Bacillota</taxon>
        <taxon>Bacilli</taxon>
        <taxon>Bacillales</taxon>
        <taxon>Staphylococcaceae</taxon>
        <taxon>Salinicoccus</taxon>
    </lineage>
</organism>
<feature type="transmembrane region" description="Helical" evidence="1">
    <location>
        <begin position="6"/>
        <end position="22"/>
    </location>
</feature>
<reference evidence="2 4" key="1">
    <citation type="journal article" date="2015" name="Int. J. Syst. Evol. Microbiol.">
        <title>Complete genome sequence of Salinicoccus halodurans H3B36, isolated from the Qaidam Basin in China.</title>
        <authorList>
            <person name="Jiang K."/>
            <person name="Xue Y."/>
            <person name="Ma Y."/>
        </authorList>
    </citation>
    <scope>NUCLEOTIDE SEQUENCE [LARGE SCALE GENOMIC DNA]</scope>
    <source>
        <strain evidence="2 4">H3B36</strain>
    </source>
</reference>
<feature type="transmembrane region" description="Helical" evidence="1">
    <location>
        <begin position="53"/>
        <end position="71"/>
    </location>
</feature>
<dbReference type="EMBL" id="CP011366">
    <property type="protein sequence ID" value="AKG72972.1"/>
    <property type="molecule type" value="Genomic_DNA"/>
</dbReference>
<dbReference type="EMBL" id="FOTB01000003">
    <property type="protein sequence ID" value="SFK76855.1"/>
    <property type="molecule type" value="Genomic_DNA"/>
</dbReference>
<reference evidence="3 5" key="3">
    <citation type="submission" date="2016-10" db="EMBL/GenBank/DDBJ databases">
        <authorList>
            <person name="Varghese N."/>
            <person name="Submissions S."/>
        </authorList>
    </citation>
    <scope>NUCLEOTIDE SEQUENCE [LARGE SCALE GENOMIC DNA]</scope>
    <source>
        <strain evidence="3 5">CGMCC 1.6501</strain>
    </source>
</reference>
<accession>A0A0F7HI91</accession>
<dbReference type="NCBIfam" id="NF038247">
    <property type="entry name" value="memb_stab_MspA"/>
    <property type="match status" value="1"/>
</dbReference>
<name>A0A0F7HI91_9STAP</name>
<feature type="transmembrane region" description="Helical" evidence="1">
    <location>
        <begin position="29"/>
        <end position="47"/>
    </location>
</feature>
<reference evidence="4" key="2">
    <citation type="submission" date="2015-04" db="EMBL/GenBank/DDBJ databases">
        <title>Complete genome sequence of Salinicoccus halodurans strain H3B36, isolated from the Qaidam basin of China.</title>
        <authorList>
            <person name="Ma Y."/>
            <person name="Jiang K."/>
            <person name="Xue Y."/>
        </authorList>
    </citation>
    <scope>NUCLEOTIDE SEQUENCE [LARGE SCALE GENOMIC DNA]</scope>
    <source>
        <strain evidence="4">H3B36</strain>
    </source>
</reference>
<proteinExistence type="predicted"/>
<keyword evidence="1" id="KW-1133">Transmembrane helix</keyword>
<keyword evidence="1" id="KW-0472">Membrane</keyword>
<dbReference type="RefSeq" id="WP_046789168.1">
    <property type="nucleotide sequence ID" value="NZ_CP011366.1"/>
</dbReference>
<dbReference type="AlphaFoldDB" id="A0A0F7HI91"/>
<evidence type="ECO:0000313" key="2">
    <source>
        <dbReference type="EMBL" id="AKG72972.1"/>
    </source>
</evidence>
<gene>
    <name evidence="2" type="ORF">AAT16_01265</name>
    <name evidence="3" type="ORF">SAMN05216235_1625</name>
</gene>
<keyword evidence="1" id="KW-0812">Transmembrane</keyword>
<dbReference type="InterPro" id="IPR053572">
    <property type="entry name" value="MspA"/>
</dbReference>
<dbReference type="Proteomes" id="UP000034029">
    <property type="component" value="Chromosome"/>
</dbReference>